<accession>A0A645DRT4</accession>
<name>A0A645DRT4_9ZZZZ</name>
<gene>
    <name evidence="1" type="ORF">SDC9_139170</name>
</gene>
<dbReference type="EMBL" id="VSSQ01039017">
    <property type="protein sequence ID" value="MPM92036.1"/>
    <property type="molecule type" value="Genomic_DNA"/>
</dbReference>
<dbReference type="AlphaFoldDB" id="A0A645DRT4"/>
<sequence>MHVPYISAFVFYPYQALFQSGIFSGTMAFFKAETYDCMSPESPEIPLQESNLESVLLLREYLTLFLYLTC</sequence>
<proteinExistence type="predicted"/>
<protein>
    <submittedName>
        <fullName evidence="1">Uncharacterized protein</fullName>
    </submittedName>
</protein>
<comment type="caution">
    <text evidence="1">The sequence shown here is derived from an EMBL/GenBank/DDBJ whole genome shotgun (WGS) entry which is preliminary data.</text>
</comment>
<evidence type="ECO:0000313" key="1">
    <source>
        <dbReference type="EMBL" id="MPM92036.1"/>
    </source>
</evidence>
<organism evidence="1">
    <name type="scientific">bioreactor metagenome</name>
    <dbReference type="NCBI Taxonomy" id="1076179"/>
    <lineage>
        <taxon>unclassified sequences</taxon>
        <taxon>metagenomes</taxon>
        <taxon>ecological metagenomes</taxon>
    </lineage>
</organism>
<reference evidence="1" key="1">
    <citation type="submission" date="2019-08" db="EMBL/GenBank/DDBJ databases">
        <authorList>
            <person name="Kucharzyk K."/>
            <person name="Murdoch R.W."/>
            <person name="Higgins S."/>
            <person name="Loffler F."/>
        </authorList>
    </citation>
    <scope>NUCLEOTIDE SEQUENCE</scope>
</reference>